<sequence>MSLWQLLEAILMITNALAILNQDRFLTPHGWGFAEMGNGRVTSIKGQIVGLLHAVQYLRVPLVALNSIIIVSKLLL</sequence>
<evidence type="ECO:0008006" key="11">
    <source>
        <dbReference type="Google" id="ProtNLM"/>
    </source>
</evidence>
<reference evidence="9 10" key="1">
    <citation type="submission" date="2024-02" db="EMBL/GenBank/DDBJ databases">
        <authorList>
            <consortium name="ELIXIR-Norway"/>
            <consortium name="Elixir Norway"/>
        </authorList>
    </citation>
    <scope>NUCLEOTIDE SEQUENCE [LARGE SCALE GENOMIC DNA]</scope>
</reference>
<evidence type="ECO:0000256" key="7">
    <source>
        <dbReference type="ARBA" id="ARBA00024203"/>
    </source>
</evidence>
<dbReference type="Pfam" id="PF08571">
    <property type="entry name" value="Yos1"/>
    <property type="match status" value="1"/>
</dbReference>
<dbReference type="InterPro" id="IPR013880">
    <property type="entry name" value="Yos1"/>
</dbReference>
<dbReference type="Proteomes" id="UP001497512">
    <property type="component" value="Chromosome 1"/>
</dbReference>
<dbReference type="EMBL" id="OZ019893">
    <property type="protein sequence ID" value="CAK9189724.1"/>
    <property type="molecule type" value="Genomic_DNA"/>
</dbReference>
<name>A0ABP0T887_9BRYO</name>
<dbReference type="PANTHER" id="PTHR15858:SF0">
    <property type="entry name" value="IMMEDIATE EARLY RESPONSE 3-INTERACTING PROTEIN 1"/>
    <property type="match status" value="1"/>
</dbReference>
<evidence type="ECO:0000256" key="2">
    <source>
        <dbReference type="ARBA" id="ARBA00022448"/>
    </source>
</evidence>
<evidence type="ECO:0000256" key="5">
    <source>
        <dbReference type="ARBA" id="ARBA00022989"/>
    </source>
</evidence>
<evidence type="ECO:0000313" key="9">
    <source>
        <dbReference type="EMBL" id="CAK9189724.1"/>
    </source>
</evidence>
<keyword evidence="6" id="KW-0472">Membrane</keyword>
<keyword evidence="8" id="KW-0732">Signal</keyword>
<evidence type="ECO:0000256" key="6">
    <source>
        <dbReference type="ARBA" id="ARBA00023136"/>
    </source>
</evidence>
<dbReference type="PANTHER" id="PTHR15858">
    <property type="entry name" value="IMMEDIATE EARLY RESPONSE 3-INTERACTING PROTEIN 1"/>
    <property type="match status" value="1"/>
</dbReference>
<comment type="subcellular location">
    <subcellularLocation>
        <location evidence="1">Membrane</location>
    </subcellularLocation>
</comment>
<accession>A0ABP0T887</accession>
<evidence type="ECO:0000256" key="3">
    <source>
        <dbReference type="ARBA" id="ARBA00022692"/>
    </source>
</evidence>
<keyword evidence="3" id="KW-0812">Transmembrane</keyword>
<proteinExistence type="inferred from homology"/>
<evidence type="ECO:0000256" key="1">
    <source>
        <dbReference type="ARBA" id="ARBA00004370"/>
    </source>
</evidence>
<feature type="chain" id="PRO_5047009352" description="Yos1-like protein" evidence="8">
    <location>
        <begin position="19"/>
        <end position="76"/>
    </location>
</feature>
<evidence type="ECO:0000256" key="4">
    <source>
        <dbReference type="ARBA" id="ARBA00022927"/>
    </source>
</evidence>
<keyword evidence="2" id="KW-0813">Transport</keyword>
<gene>
    <name evidence="9" type="ORF">CSSPTR1EN2_LOCUS375</name>
</gene>
<evidence type="ECO:0000313" key="10">
    <source>
        <dbReference type="Proteomes" id="UP001497512"/>
    </source>
</evidence>
<protein>
    <recommendedName>
        <fullName evidence="11">Yos1-like protein</fullName>
    </recommendedName>
</protein>
<keyword evidence="10" id="KW-1185">Reference proteome</keyword>
<evidence type="ECO:0000256" key="8">
    <source>
        <dbReference type="SAM" id="SignalP"/>
    </source>
</evidence>
<keyword evidence="5" id="KW-1133">Transmembrane helix</keyword>
<feature type="signal peptide" evidence="8">
    <location>
        <begin position="1"/>
        <end position="18"/>
    </location>
</feature>
<keyword evidence="4" id="KW-0653">Protein transport</keyword>
<organism evidence="9 10">
    <name type="scientific">Sphagnum troendelagicum</name>
    <dbReference type="NCBI Taxonomy" id="128251"/>
    <lineage>
        <taxon>Eukaryota</taxon>
        <taxon>Viridiplantae</taxon>
        <taxon>Streptophyta</taxon>
        <taxon>Embryophyta</taxon>
        <taxon>Bryophyta</taxon>
        <taxon>Sphagnophytina</taxon>
        <taxon>Sphagnopsida</taxon>
        <taxon>Sphagnales</taxon>
        <taxon>Sphagnaceae</taxon>
        <taxon>Sphagnum</taxon>
    </lineage>
</organism>
<comment type="similarity">
    <text evidence="7">Belongs to the YOS1 family.</text>
</comment>